<dbReference type="CDD" id="cd03768">
    <property type="entry name" value="SR_ResInv"/>
    <property type="match status" value="1"/>
</dbReference>
<dbReference type="KEGG" id="rtu:PR017_00710"/>
<accession>A0AAF1K4K9</accession>
<dbReference type="PROSITE" id="PS00398">
    <property type="entry name" value="RECOMBINASES_2"/>
    <property type="match status" value="1"/>
</dbReference>
<dbReference type="InterPro" id="IPR006120">
    <property type="entry name" value="Resolvase_HTH_dom"/>
</dbReference>
<dbReference type="EMBL" id="CP117255">
    <property type="protein sequence ID" value="WFR95707.1"/>
    <property type="molecule type" value="Genomic_DNA"/>
</dbReference>
<keyword evidence="9" id="KW-1185">Reference proteome</keyword>
<feature type="active site" description="O-(5'-phospho-DNA)-serine intermediate" evidence="5 6">
    <location>
        <position position="10"/>
    </location>
</feature>
<protein>
    <submittedName>
        <fullName evidence="8">Recombinase family protein</fullName>
    </submittedName>
</protein>
<dbReference type="Proteomes" id="UP000249499">
    <property type="component" value="Chromosome"/>
</dbReference>
<dbReference type="InterPro" id="IPR006119">
    <property type="entry name" value="Resolv_N"/>
</dbReference>
<evidence type="ECO:0000313" key="9">
    <source>
        <dbReference type="Proteomes" id="UP000249499"/>
    </source>
</evidence>
<comment type="similarity">
    <text evidence="1">Belongs to the site-specific recombinase resolvase family.</text>
</comment>
<evidence type="ECO:0000313" key="8">
    <source>
        <dbReference type="EMBL" id="WFR95707.1"/>
    </source>
</evidence>
<reference evidence="8 9" key="1">
    <citation type="journal article" date="2018" name="Sci. Rep.">
        <title>Rhizobium tumorigenes sp. nov., a novel plant tumorigenic bacterium isolated from cane gall tumors on thornless blackberry.</title>
        <authorList>
            <person name="Kuzmanovi N."/>
            <person name="Smalla K."/>
            <person name="Gronow S."/>
            <person name="PuBawska J."/>
        </authorList>
    </citation>
    <scope>NUCLEOTIDE SEQUENCE [LARGE SCALE GENOMIC DNA]</scope>
    <source>
        <strain evidence="8 9">1078</strain>
    </source>
</reference>
<dbReference type="InterPro" id="IPR050639">
    <property type="entry name" value="SSR_resolvase"/>
</dbReference>
<dbReference type="PROSITE" id="PS51736">
    <property type="entry name" value="RECOMBINASES_3"/>
    <property type="match status" value="1"/>
</dbReference>
<reference evidence="9" key="2">
    <citation type="journal article" date="2023" name="MicrobiologyOpen">
        <title>Genomics of the tumorigenes clade of the family Rhizobiaceae and description of Rhizobium rhododendri sp. nov.</title>
        <authorList>
            <person name="Kuzmanovic N."/>
            <person name="diCenzo G.C."/>
            <person name="Bunk B."/>
            <person name="Sproeer C."/>
            <person name="Fruehling A."/>
            <person name="Neumann-Schaal M."/>
            <person name="Overmann J."/>
            <person name="Smalla K."/>
        </authorList>
    </citation>
    <scope>NUCLEOTIDE SEQUENCE [LARGE SCALE GENOMIC DNA]</scope>
    <source>
        <strain evidence="9">1078</strain>
    </source>
</reference>
<evidence type="ECO:0000256" key="1">
    <source>
        <dbReference type="ARBA" id="ARBA00009913"/>
    </source>
</evidence>
<keyword evidence="4" id="KW-0233">DNA recombination</keyword>
<gene>
    <name evidence="8" type="ORF">PR017_00710</name>
</gene>
<dbReference type="SMART" id="SM00857">
    <property type="entry name" value="Resolvase"/>
    <property type="match status" value="1"/>
</dbReference>
<dbReference type="RefSeq" id="WP_111216632.1">
    <property type="nucleotide sequence ID" value="NZ_CP117255.1"/>
</dbReference>
<dbReference type="PANTHER" id="PTHR30461:SF26">
    <property type="entry name" value="RESOLVASE HOMOLOG YNEB"/>
    <property type="match status" value="1"/>
</dbReference>
<dbReference type="InterPro" id="IPR006118">
    <property type="entry name" value="Recombinase_CS"/>
</dbReference>
<sequence length="182" mass="20274">MTKIGYARVSTIDQDFEIQQQRLKAEGCVIVRAEKVSGASREGRTELATIIEFLREGDELIVTRLDRLGRDTRDVLNIVHDCEQRGAFVTILDPHVSTRGEMGHVILTVLGMVAQMERRFIKERQREGIQRAKAAGQYAGGKVRIDHKKIRELAAAGIGAAEIAKEVGCSRMQVYRVLSVAT</sequence>
<dbReference type="PROSITE" id="PS00397">
    <property type="entry name" value="RECOMBINASES_1"/>
    <property type="match status" value="1"/>
</dbReference>
<dbReference type="InterPro" id="IPR009057">
    <property type="entry name" value="Homeodomain-like_sf"/>
</dbReference>
<evidence type="ECO:0000256" key="5">
    <source>
        <dbReference type="PIRSR" id="PIRSR606118-50"/>
    </source>
</evidence>
<keyword evidence="3" id="KW-0238">DNA-binding</keyword>
<dbReference type="GO" id="GO:0003677">
    <property type="term" value="F:DNA binding"/>
    <property type="evidence" value="ECO:0007669"/>
    <property type="project" value="UniProtKB-KW"/>
</dbReference>
<dbReference type="SUPFAM" id="SSF53041">
    <property type="entry name" value="Resolvase-like"/>
    <property type="match status" value="1"/>
</dbReference>
<dbReference type="PANTHER" id="PTHR30461">
    <property type="entry name" value="DNA-INVERTASE FROM LAMBDOID PROPHAGE"/>
    <property type="match status" value="1"/>
</dbReference>
<dbReference type="AlphaFoldDB" id="A0AAF1K4K9"/>
<evidence type="ECO:0000256" key="2">
    <source>
        <dbReference type="ARBA" id="ARBA00022908"/>
    </source>
</evidence>
<name>A0AAF1K4K9_9HYPH</name>
<organism evidence="8 9">
    <name type="scientific">Rhizobium tumorigenes</name>
    <dbReference type="NCBI Taxonomy" id="2041385"/>
    <lineage>
        <taxon>Bacteria</taxon>
        <taxon>Pseudomonadati</taxon>
        <taxon>Pseudomonadota</taxon>
        <taxon>Alphaproteobacteria</taxon>
        <taxon>Hyphomicrobiales</taxon>
        <taxon>Rhizobiaceae</taxon>
        <taxon>Rhizobium/Agrobacterium group</taxon>
        <taxon>Rhizobium</taxon>
    </lineage>
</organism>
<dbReference type="Pfam" id="PF00239">
    <property type="entry name" value="Resolvase"/>
    <property type="match status" value="1"/>
</dbReference>
<evidence type="ECO:0000256" key="6">
    <source>
        <dbReference type="PROSITE-ProRule" id="PRU10137"/>
    </source>
</evidence>
<dbReference type="GO" id="GO:0015074">
    <property type="term" value="P:DNA integration"/>
    <property type="evidence" value="ECO:0007669"/>
    <property type="project" value="UniProtKB-KW"/>
</dbReference>
<dbReference type="Pfam" id="PF02796">
    <property type="entry name" value="HTH_7"/>
    <property type="match status" value="1"/>
</dbReference>
<feature type="domain" description="Resolvase/invertase-type recombinase catalytic" evidence="7">
    <location>
        <begin position="2"/>
        <end position="136"/>
    </location>
</feature>
<evidence type="ECO:0000256" key="3">
    <source>
        <dbReference type="ARBA" id="ARBA00023125"/>
    </source>
</evidence>
<keyword evidence="2" id="KW-0229">DNA integration</keyword>
<evidence type="ECO:0000256" key="4">
    <source>
        <dbReference type="ARBA" id="ARBA00023172"/>
    </source>
</evidence>
<evidence type="ECO:0000259" key="7">
    <source>
        <dbReference type="PROSITE" id="PS51736"/>
    </source>
</evidence>
<dbReference type="Gene3D" id="3.40.50.1390">
    <property type="entry name" value="Resolvase, N-terminal catalytic domain"/>
    <property type="match status" value="1"/>
</dbReference>
<dbReference type="InterPro" id="IPR036162">
    <property type="entry name" value="Resolvase-like_N_sf"/>
</dbReference>
<dbReference type="SUPFAM" id="SSF46689">
    <property type="entry name" value="Homeodomain-like"/>
    <property type="match status" value="1"/>
</dbReference>
<proteinExistence type="inferred from homology"/>
<dbReference type="GO" id="GO:0000150">
    <property type="term" value="F:DNA strand exchange activity"/>
    <property type="evidence" value="ECO:0007669"/>
    <property type="project" value="InterPro"/>
</dbReference>
<dbReference type="Gene3D" id="1.10.10.60">
    <property type="entry name" value="Homeodomain-like"/>
    <property type="match status" value="1"/>
</dbReference>